<evidence type="ECO:0000259" key="3">
    <source>
        <dbReference type="PROSITE" id="PS50158"/>
    </source>
</evidence>
<dbReference type="SMART" id="SM00343">
    <property type="entry name" value="ZnF_C2HC"/>
    <property type="match status" value="1"/>
</dbReference>
<feature type="region of interest" description="Disordered" evidence="2">
    <location>
        <begin position="330"/>
        <end position="374"/>
    </location>
</feature>
<keyword evidence="1" id="KW-0862">Zinc</keyword>
<evidence type="ECO:0000256" key="2">
    <source>
        <dbReference type="SAM" id="MobiDB-lite"/>
    </source>
</evidence>
<feature type="region of interest" description="Disordered" evidence="2">
    <location>
        <begin position="300"/>
        <end position="319"/>
    </location>
</feature>
<dbReference type="PANTHER" id="PTHR11439:SF509">
    <property type="entry name" value="RNA-DIRECTED DNA POLYMERASE"/>
    <property type="match status" value="1"/>
</dbReference>
<feature type="compositionally biased region" description="Low complexity" evidence="2">
    <location>
        <begin position="222"/>
        <end position="232"/>
    </location>
</feature>
<dbReference type="SUPFAM" id="SSF57756">
    <property type="entry name" value="Retrovirus zinc finger-like domains"/>
    <property type="match status" value="1"/>
</dbReference>
<accession>A0A6L2J9M1</accession>
<feature type="compositionally biased region" description="Basic and acidic residues" evidence="2">
    <location>
        <begin position="330"/>
        <end position="349"/>
    </location>
</feature>
<gene>
    <name evidence="4" type="ORF">Tci_005368</name>
</gene>
<feature type="region of interest" description="Disordered" evidence="2">
    <location>
        <begin position="65"/>
        <end position="89"/>
    </location>
</feature>
<feature type="compositionally biased region" description="Basic and acidic residues" evidence="2">
    <location>
        <begin position="363"/>
        <end position="374"/>
    </location>
</feature>
<feature type="region of interest" description="Disordered" evidence="2">
    <location>
        <begin position="222"/>
        <end position="242"/>
    </location>
</feature>
<evidence type="ECO:0000256" key="1">
    <source>
        <dbReference type="PROSITE-ProRule" id="PRU00047"/>
    </source>
</evidence>
<proteinExistence type="predicted"/>
<dbReference type="GO" id="GO:0003676">
    <property type="term" value="F:nucleic acid binding"/>
    <property type="evidence" value="ECO:0007669"/>
    <property type="project" value="InterPro"/>
</dbReference>
<protein>
    <recommendedName>
        <fullName evidence="3">CCHC-type domain-containing protein</fullName>
    </recommendedName>
</protein>
<dbReference type="AlphaFoldDB" id="A0A6L2J9M1"/>
<dbReference type="Gene3D" id="4.10.60.10">
    <property type="entry name" value="Zinc finger, CCHC-type"/>
    <property type="match status" value="1"/>
</dbReference>
<comment type="caution">
    <text evidence="4">The sequence shown here is derived from an EMBL/GenBank/DDBJ whole genome shotgun (WGS) entry which is preliminary data.</text>
</comment>
<sequence>MVSALKLPVLKTRDAGAKGPIPPKIAEQKLARKNELKAKSTLMLAILDEHLLKFHACKDANPYGKQSRIDNSSNTNETVNTTPSVSAVSSKDQASTGSYIDDVMFSFFSNQSNAPQLDNEDLEQINTDDLKELALKWQVAILTMRVKRFIKKTGRKLDLNGKETVGFDRTKVECYNCYRRGHFSRECRAPRNQGNKNRDAPIRNAPAEEELTNFALIAYTSQGSSNSSSSDSETGLGYDGQMNESNLNDIHVNHSEVVNNVFDSRESVGDDNQVNDRFKKDNIVFKSKVSETITNVPKIETGASKTSKHSLEKPKTIKSSAPLIEEWESNSKDENVFKPKEVADNDGKKSTKVLQKENGVQDPAKEGDNNDQEKYLRDQEEALRKKYEQEFERLFGQGKAANTNSTNRLNITSYMRELTFFLGLQVKQRDDRIFIGQDKYMADILKKFDFSSVKTASTQIETKKALLKDEKAKDIDVHLYRSMIRSLMYLIASRPGIMFVVCACARFQVTPKASHLWALKRIFRYLKSQPKLGLWYPKDLPFNLEAFSDIDYARATLDRKSTT</sequence>
<dbReference type="EMBL" id="BKCJ010000459">
    <property type="protein sequence ID" value="GEU33390.1"/>
    <property type="molecule type" value="Genomic_DNA"/>
</dbReference>
<reference evidence="4" key="1">
    <citation type="journal article" date="2019" name="Sci. Rep.">
        <title>Draft genome of Tanacetum cinerariifolium, the natural source of mosquito coil.</title>
        <authorList>
            <person name="Yamashiro T."/>
            <person name="Shiraishi A."/>
            <person name="Satake H."/>
            <person name="Nakayama K."/>
        </authorList>
    </citation>
    <scope>NUCLEOTIDE SEQUENCE</scope>
</reference>
<evidence type="ECO:0000313" key="4">
    <source>
        <dbReference type="EMBL" id="GEU33390.1"/>
    </source>
</evidence>
<feature type="compositionally biased region" description="Low complexity" evidence="2">
    <location>
        <begin position="71"/>
        <end position="86"/>
    </location>
</feature>
<organism evidence="4">
    <name type="scientific">Tanacetum cinerariifolium</name>
    <name type="common">Dalmatian daisy</name>
    <name type="synonym">Chrysanthemum cinerariifolium</name>
    <dbReference type="NCBI Taxonomy" id="118510"/>
    <lineage>
        <taxon>Eukaryota</taxon>
        <taxon>Viridiplantae</taxon>
        <taxon>Streptophyta</taxon>
        <taxon>Embryophyta</taxon>
        <taxon>Tracheophyta</taxon>
        <taxon>Spermatophyta</taxon>
        <taxon>Magnoliopsida</taxon>
        <taxon>eudicotyledons</taxon>
        <taxon>Gunneridae</taxon>
        <taxon>Pentapetalae</taxon>
        <taxon>asterids</taxon>
        <taxon>campanulids</taxon>
        <taxon>Asterales</taxon>
        <taxon>Asteraceae</taxon>
        <taxon>Asteroideae</taxon>
        <taxon>Anthemideae</taxon>
        <taxon>Anthemidinae</taxon>
        <taxon>Tanacetum</taxon>
    </lineage>
</organism>
<dbReference type="PANTHER" id="PTHR11439">
    <property type="entry name" value="GAG-POL-RELATED RETROTRANSPOSON"/>
    <property type="match status" value="1"/>
</dbReference>
<dbReference type="InterPro" id="IPR001878">
    <property type="entry name" value="Znf_CCHC"/>
</dbReference>
<keyword evidence="1" id="KW-0863">Zinc-finger</keyword>
<dbReference type="InterPro" id="IPR036875">
    <property type="entry name" value="Znf_CCHC_sf"/>
</dbReference>
<dbReference type="GO" id="GO:0008270">
    <property type="term" value="F:zinc ion binding"/>
    <property type="evidence" value="ECO:0007669"/>
    <property type="project" value="UniProtKB-KW"/>
</dbReference>
<dbReference type="PROSITE" id="PS50158">
    <property type="entry name" value="ZF_CCHC"/>
    <property type="match status" value="1"/>
</dbReference>
<name>A0A6L2J9M1_TANCI</name>
<keyword evidence="1" id="KW-0479">Metal-binding</keyword>
<feature type="domain" description="CCHC-type" evidence="3">
    <location>
        <begin position="174"/>
        <end position="188"/>
    </location>
</feature>